<dbReference type="HOGENOM" id="CLU_2762870_0_0_1"/>
<keyword evidence="3" id="KW-1185">Reference proteome</keyword>
<dbReference type="PaxDb" id="3847-GLYMA17G12788.1"/>
<evidence type="ECO:0000313" key="2">
    <source>
        <dbReference type="EnsemblPlants" id="KRH03758"/>
    </source>
</evidence>
<dbReference type="Gramene" id="KRH03758">
    <property type="protein sequence ID" value="KRH03758"/>
    <property type="gene ID" value="GLYMA_17G118800"/>
</dbReference>
<reference evidence="1" key="3">
    <citation type="submission" date="2018-07" db="EMBL/GenBank/DDBJ databases">
        <title>WGS assembly of Glycine max.</title>
        <authorList>
            <person name="Schmutz J."/>
            <person name="Cannon S."/>
            <person name="Schlueter J."/>
            <person name="Ma J."/>
            <person name="Mitros T."/>
            <person name="Nelson W."/>
            <person name="Hyten D."/>
            <person name="Song Q."/>
            <person name="Thelen J."/>
            <person name="Cheng J."/>
            <person name="Xu D."/>
            <person name="Hellsten U."/>
            <person name="May G."/>
            <person name="Yu Y."/>
            <person name="Sakurai T."/>
            <person name="Umezawa T."/>
            <person name="Bhattacharyya M."/>
            <person name="Sandhu D."/>
            <person name="Valliyodan B."/>
            <person name="Lindquist E."/>
            <person name="Peto M."/>
            <person name="Grant D."/>
            <person name="Shu S."/>
            <person name="Goodstein D."/>
            <person name="Barry K."/>
            <person name="Futrell-Griggs M."/>
            <person name="Abernathy B."/>
            <person name="Du J."/>
            <person name="Tian Z."/>
            <person name="Zhu L."/>
            <person name="Gill N."/>
            <person name="Joshi T."/>
            <person name="Libault M."/>
            <person name="Sethuraman A."/>
            <person name="Zhang X."/>
            <person name="Shinozaki K."/>
            <person name="Nguyen H."/>
            <person name="Wing R."/>
            <person name="Cregan P."/>
            <person name="Specht J."/>
            <person name="Grimwood J."/>
            <person name="Rokhsar D."/>
            <person name="Stacey G."/>
            <person name="Shoemaker R."/>
            <person name="Jackson S."/>
        </authorList>
    </citation>
    <scope>NUCLEOTIDE SEQUENCE</scope>
    <source>
        <tissue evidence="1">Callus</tissue>
    </source>
</reference>
<sequence length="70" mass="8434">MHNLWITLKKEARFMLRVHTCLLLTWRCPLKSMNMIQHHQYPTQQDKRHKKGRLNQKKLQSLVPISICLA</sequence>
<name>K7ML87_SOYBN</name>
<proteinExistence type="predicted"/>
<dbReference type="Proteomes" id="UP000008827">
    <property type="component" value="Chromosome 17"/>
</dbReference>
<dbReference type="InParanoid" id="K7ML87"/>
<accession>K7ML87</accession>
<evidence type="ECO:0000313" key="3">
    <source>
        <dbReference type="Proteomes" id="UP000008827"/>
    </source>
</evidence>
<evidence type="ECO:0000313" key="1">
    <source>
        <dbReference type="EMBL" id="KRH03758.1"/>
    </source>
</evidence>
<reference evidence="1 2" key="1">
    <citation type="journal article" date="2010" name="Nature">
        <title>Genome sequence of the palaeopolyploid soybean.</title>
        <authorList>
            <person name="Schmutz J."/>
            <person name="Cannon S.B."/>
            <person name="Schlueter J."/>
            <person name="Ma J."/>
            <person name="Mitros T."/>
            <person name="Nelson W."/>
            <person name="Hyten D.L."/>
            <person name="Song Q."/>
            <person name="Thelen J.J."/>
            <person name="Cheng J."/>
            <person name="Xu D."/>
            <person name="Hellsten U."/>
            <person name="May G.D."/>
            <person name="Yu Y."/>
            <person name="Sakurai T."/>
            <person name="Umezawa T."/>
            <person name="Bhattacharyya M.K."/>
            <person name="Sandhu D."/>
            <person name="Valliyodan B."/>
            <person name="Lindquist E."/>
            <person name="Peto M."/>
            <person name="Grant D."/>
            <person name="Shu S."/>
            <person name="Goodstein D."/>
            <person name="Barry K."/>
            <person name="Futrell-Griggs M."/>
            <person name="Abernathy B."/>
            <person name="Du J."/>
            <person name="Tian Z."/>
            <person name="Zhu L."/>
            <person name="Gill N."/>
            <person name="Joshi T."/>
            <person name="Libault M."/>
            <person name="Sethuraman A."/>
            <person name="Zhang X.-C."/>
            <person name="Shinozaki K."/>
            <person name="Nguyen H.T."/>
            <person name="Wing R.A."/>
            <person name="Cregan P."/>
            <person name="Specht J."/>
            <person name="Grimwood J."/>
            <person name="Rokhsar D."/>
            <person name="Stacey G."/>
            <person name="Shoemaker R.C."/>
            <person name="Jackson S.A."/>
        </authorList>
    </citation>
    <scope>NUCLEOTIDE SEQUENCE [LARGE SCALE GENOMIC DNA]</scope>
    <source>
        <strain evidence="2">cv. Williams 82</strain>
        <tissue evidence="1">Callus</tissue>
    </source>
</reference>
<organism evidence="2">
    <name type="scientific">Glycine max</name>
    <name type="common">Soybean</name>
    <name type="synonym">Glycine hispida</name>
    <dbReference type="NCBI Taxonomy" id="3847"/>
    <lineage>
        <taxon>Eukaryota</taxon>
        <taxon>Viridiplantae</taxon>
        <taxon>Streptophyta</taxon>
        <taxon>Embryophyta</taxon>
        <taxon>Tracheophyta</taxon>
        <taxon>Spermatophyta</taxon>
        <taxon>Magnoliopsida</taxon>
        <taxon>eudicotyledons</taxon>
        <taxon>Gunneridae</taxon>
        <taxon>Pentapetalae</taxon>
        <taxon>rosids</taxon>
        <taxon>fabids</taxon>
        <taxon>Fabales</taxon>
        <taxon>Fabaceae</taxon>
        <taxon>Papilionoideae</taxon>
        <taxon>50 kb inversion clade</taxon>
        <taxon>NPAAA clade</taxon>
        <taxon>indigoferoid/millettioid clade</taxon>
        <taxon>Phaseoleae</taxon>
        <taxon>Glycine</taxon>
        <taxon>Glycine subgen. Soja</taxon>
    </lineage>
</organism>
<protein>
    <submittedName>
        <fullName evidence="1 2">Uncharacterized protein</fullName>
    </submittedName>
</protein>
<gene>
    <name evidence="1" type="ORF">GLYMA_17G118800</name>
</gene>
<dbReference type="AlphaFoldDB" id="K7ML87"/>
<dbReference type="EnsemblPlants" id="KRH03758">
    <property type="protein sequence ID" value="KRH03758"/>
    <property type="gene ID" value="GLYMA_17G118800"/>
</dbReference>
<reference evidence="2" key="2">
    <citation type="submission" date="2018-02" db="UniProtKB">
        <authorList>
            <consortium name="EnsemblPlants"/>
        </authorList>
    </citation>
    <scope>IDENTIFICATION</scope>
    <source>
        <strain evidence="2">Williams 82</strain>
    </source>
</reference>
<dbReference type="EMBL" id="CM000850">
    <property type="protein sequence ID" value="KRH03758.1"/>
    <property type="molecule type" value="Genomic_DNA"/>
</dbReference>